<dbReference type="PROSITE" id="PS50304">
    <property type="entry name" value="TUDOR"/>
    <property type="match status" value="2"/>
</dbReference>
<evidence type="ECO:0000256" key="5">
    <source>
        <dbReference type="ARBA" id="ARBA00005371"/>
    </source>
</evidence>
<evidence type="ECO:0000256" key="7">
    <source>
        <dbReference type="ARBA" id="ARBA00023187"/>
    </source>
</evidence>
<accession>A0ABD2G2C7</accession>
<dbReference type="GO" id="GO:0043204">
    <property type="term" value="C:perikaryon"/>
    <property type="evidence" value="ECO:0007669"/>
    <property type="project" value="UniProtKB-SubCell"/>
</dbReference>
<proteinExistence type="inferred from homology"/>
<evidence type="ECO:0000256" key="4">
    <source>
        <dbReference type="ARBA" id="ARBA00004484"/>
    </source>
</evidence>
<evidence type="ECO:0000256" key="2">
    <source>
        <dbReference type="ARBA" id="ARBA00004408"/>
    </source>
</evidence>
<dbReference type="SMART" id="SM00333">
    <property type="entry name" value="TUDOR"/>
    <property type="match status" value="2"/>
</dbReference>
<feature type="domain" description="Tudor" evidence="11">
    <location>
        <begin position="176"/>
        <end position="234"/>
    </location>
</feature>
<dbReference type="GO" id="GO:0008380">
    <property type="term" value="P:RNA splicing"/>
    <property type="evidence" value="ECO:0007669"/>
    <property type="project" value="UniProtKB-KW"/>
</dbReference>
<keyword evidence="7" id="KW-0508">mRNA splicing</keyword>
<dbReference type="Pfam" id="PF06003">
    <property type="entry name" value="SMN_Tudor"/>
    <property type="match status" value="2"/>
</dbReference>
<dbReference type="AlphaFoldDB" id="A0ABD2G2C7"/>
<evidence type="ECO:0000256" key="10">
    <source>
        <dbReference type="SAM" id="MobiDB-lite"/>
    </source>
</evidence>
<dbReference type="InterPro" id="IPR010304">
    <property type="entry name" value="SMN_Tudor"/>
</dbReference>
<keyword evidence="8" id="KW-0539">Nucleus</keyword>
<feature type="domain" description="Tudor" evidence="11">
    <location>
        <begin position="96"/>
        <end position="154"/>
    </location>
</feature>
<dbReference type="EMBL" id="JBIYXZ010002084">
    <property type="protein sequence ID" value="KAL3047848.1"/>
    <property type="molecule type" value="Genomic_DNA"/>
</dbReference>
<dbReference type="GO" id="GO:0006397">
    <property type="term" value="P:mRNA processing"/>
    <property type="evidence" value="ECO:0007669"/>
    <property type="project" value="UniProtKB-KW"/>
</dbReference>
<dbReference type="Proteomes" id="UP001619887">
    <property type="component" value="Unassembled WGS sequence"/>
</dbReference>
<dbReference type="PANTHER" id="PTHR39267:SF1">
    <property type="entry name" value="SURVIVAL MOTOR NEURON PROTEIN"/>
    <property type="match status" value="1"/>
</dbReference>
<keyword evidence="6" id="KW-0507">mRNA processing</keyword>
<feature type="compositionally biased region" description="Basic and acidic residues" evidence="10">
    <location>
        <begin position="264"/>
        <end position="294"/>
    </location>
</feature>
<dbReference type="Gene3D" id="2.30.30.140">
    <property type="match status" value="2"/>
</dbReference>
<organism evidence="12 13">
    <name type="scientific">Pagothenia borchgrevinki</name>
    <name type="common">Bald rockcod</name>
    <name type="synonym">Trematomus borchgrevinki</name>
    <dbReference type="NCBI Taxonomy" id="8213"/>
    <lineage>
        <taxon>Eukaryota</taxon>
        <taxon>Metazoa</taxon>
        <taxon>Chordata</taxon>
        <taxon>Craniata</taxon>
        <taxon>Vertebrata</taxon>
        <taxon>Euteleostomi</taxon>
        <taxon>Actinopterygii</taxon>
        <taxon>Neopterygii</taxon>
        <taxon>Teleostei</taxon>
        <taxon>Neoteleostei</taxon>
        <taxon>Acanthomorphata</taxon>
        <taxon>Eupercaria</taxon>
        <taxon>Perciformes</taxon>
        <taxon>Notothenioidei</taxon>
        <taxon>Nototheniidae</taxon>
        <taxon>Pagothenia</taxon>
    </lineage>
</organism>
<feature type="region of interest" description="Disordered" evidence="10">
    <location>
        <begin position="238"/>
        <end position="332"/>
    </location>
</feature>
<dbReference type="InterPro" id="IPR047313">
    <property type="entry name" value="SMN_C"/>
</dbReference>
<evidence type="ECO:0000256" key="1">
    <source>
        <dbReference type="ARBA" id="ARBA00004216"/>
    </source>
</evidence>
<keyword evidence="13" id="KW-1185">Reference proteome</keyword>
<dbReference type="PANTHER" id="PTHR39267">
    <property type="entry name" value="SURVIVAL MOTOR NEURON-LIKE PROTEIN 1"/>
    <property type="match status" value="1"/>
</dbReference>
<dbReference type="GO" id="GO:0097504">
    <property type="term" value="C:Gemini of Cajal bodies"/>
    <property type="evidence" value="ECO:0007669"/>
    <property type="project" value="UniProtKB-SubCell"/>
</dbReference>
<evidence type="ECO:0000256" key="3">
    <source>
        <dbReference type="ARBA" id="ARBA00004463"/>
    </source>
</evidence>
<dbReference type="InterPro" id="IPR040424">
    <property type="entry name" value="Smn1"/>
</dbReference>
<feature type="region of interest" description="Disordered" evidence="10">
    <location>
        <begin position="43"/>
        <end position="95"/>
    </location>
</feature>
<feature type="compositionally biased region" description="Basic and acidic residues" evidence="10">
    <location>
        <begin position="301"/>
        <end position="323"/>
    </location>
</feature>
<evidence type="ECO:0000256" key="9">
    <source>
        <dbReference type="ARBA" id="ARBA00034695"/>
    </source>
</evidence>
<dbReference type="SUPFAM" id="SSF63748">
    <property type="entry name" value="Tudor/PWWP/MBT"/>
    <property type="match status" value="2"/>
</dbReference>
<comment type="similarity">
    <text evidence="5">Belongs to the SMN family.</text>
</comment>
<evidence type="ECO:0000259" key="11">
    <source>
        <dbReference type="PROSITE" id="PS50304"/>
    </source>
</evidence>
<reference evidence="12 13" key="1">
    <citation type="journal article" date="2022" name="G3 (Bethesda)">
        <title>Evaluating Illumina-, Nanopore-, and PacBio-based genome assembly strategies with the bald notothen, Trematomus borchgrevinki.</title>
        <authorList>
            <person name="Rayamajhi N."/>
            <person name="Cheng C.C."/>
            <person name="Catchen J.M."/>
        </authorList>
    </citation>
    <scope>NUCLEOTIDE SEQUENCE [LARGE SCALE GENOMIC DNA]</scope>
    <source>
        <strain evidence="12">AGRC-2024</strain>
    </source>
</reference>
<dbReference type="GO" id="GO:0030018">
    <property type="term" value="C:Z disc"/>
    <property type="evidence" value="ECO:0007669"/>
    <property type="project" value="UniProtKB-SubCell"/>
</dbReference>
<dbReference type="CDD" id="cd22852">
    <property type="entry name" value="SMN_C"/>
    <property type="match status" value="1"/>
</dbReference>
<gene>
    <name evidence="12" type="ORF">OYC64_021921</name>
</gene>
<protein>
    <recommendedName>
        <fullName evidence="11">Tudor domain-containing protein</fullName>
    </recommendedName>
</protein>
<reference evidence="12 13" key="2">
    <citation type="journal article" date="2024" name="G3 (Bethesda)">
        <title>The genome of the cryopelagic Antarctic bald notothen, Trematomus borchgrevinki.</title>
        <authorList>
            <person name="Rayamajhi N."/>
            <person name="Rivera-Colon A.G."/>
            <person name="Minhas B.F."/>
            <person name="Cheng C.C."/>
            <person name="Catchen J.M."/>
        </authorList>
    </citation>
    <scope>NUCLEOTIDE SEQUENCE [LARGE SCALE GENOMIC DNA]</scope>
    <source>
        <strain evidence="12">AGRC-2024</strain>
    </source>
</reference>
<comment type="caution">
    <text evidence="12">The sequence shown here is derived from an EMBL/GenBank/DDBJ whole genome shotgun (WGS) entry which is preliminary data.</text>
</comment>
<evidence type="ECO:0000313" key="12">
    <source>
        <dbReference type="EMBL" id="KAL3047848.1"/>
    </source>
</evidence>
<dbReference type="GO" id="GO:0015030">
    <property type="term" value="C:Cajal body"/>
    <property type="evidence" value="ECO:0007669"/>
    <property type="project" value="UniProtKB-SubCell"/>
</dbReference>
<evidence type="ECO:0000256" key="6">
    <source>
        <dbReference type="ARBA" id="ARBA00022664"/>
    </source>
</evidence>
<comment type="subcellular location">
    <subcellularLocation>
        <location evidence="1">Cytoplasm</location>
        <location evidence="1">Myofibril</location>
        <location evidence="1">Sarcomere</location>
        <location evidence="1">Z line</location>
    </subcellularLocation>
    <subcellularLocation>
        <location evidence="3">Cytoplasmic granule</location>
    </subcellularLocation>
    <subcellularLocation>
        <location evidence="2">Nucleus</location>
        <location evidence="2">Cajal body</location>
    </subcellularLocation>
    <subcellularLocation>
        <location evidence="9">Nucleus</location>
        <location evidence="9">Gem</location>
    </subcellularLocation>
    <subcellularLocation>
        <location evidence="4">Perikaryon</location>
    </subcellularLocation>
</comment>
<dbReference type="InterPro" id="IPR002999">
    <property type="entry name" value="Tudor"/>
</dbReference>
<name>A0ABD2G2C7_PAGBO</name>
<evidence type="ECO:0000313" key="13">
    <source>
        <dbReference type="Proteomes" id="UP001619887"/>
    </source>
</evidence>
<sequence>MTAMAEPAEIPVLSIPVEPEGVMAAIKEETSLVEAFENNFEISQDVKPAASAASEESREKPDDEEDRQQDEKKESPPDGQPTVDPPAAESSSTETKWALGAACRAVWSEDRTVYPAIVVSLDGERCRVRFNDYGNYEDLALSELKAPDDAPQTPIQNCLKPPLDEEDHGIEPNALDWKPGSRCRAVYSEDSMVYPAVVLWVKGERCCVRFDGYENKEEQEVSALLSLGALHGNSMGAAAKGNNWKQSATSSGSKTNVDWKRRRREENQGERAGREENQGERGGRERRSGGREEEQQNFSWLKDKASNNHQSKVEKESEEKQNDETQTPPNMFSFFPPFAPPPPGSGDSVSFIPPPPPLWTFGSSAGADSSSSMLMLWYMCGFHTGSYMARQAFNKD</sequence>
<feature type="compositionally biased region" description="Polar residues" evidence="10">
    <location>
        <begin position="243"/>
        <end position="256"/>
    </location>
</feature>
<evidence type="ECO:0000256" key="8">
    <source>
        <dbReference type="ARBA" id="ARBA00023242"/>
    </source>
</evidence>